<feature type="region of interest" description="Disordered" evidence="4">
    <location>
        <begin position="164"/>
        <end position="195"/>
    </location>
</feature>
<evidence type="ECO:0000256" key="4">
    <source>
        <dbReference type="SAM" id="MobiDB-lite"/>
    </source>
</evidence>
<gene>
    <name evidence="6" type="ORF">MFIFM68171_01400</name>
</gene>
<dbReference type="Proteomes" id="UP001628179">
    <property type="component" value="Unassembled WGS sequence"/>
</dbReference>
<comment type="similarity">
    <text evidence="1">Belongs to the bacterial ribosomal protein bL9 family.</text>
</comment>
<dbReference type="InterPro" id="IPR020070">
    <property type="entry name" value="Ribosomal_bL9_N"/>
</dbReference>
<evidence type="ECO:0000256" key="1">
    <source>
        <dbReference type="ARBA" id="ARBA00010605"/>
    </source>
</evidence>
<evidence type="ECO:0000256" key="2">
    <source>
        <dbReference type="ARBA" id="ARBA00022980"/>
    </source>
</evidence>
<dbReference type="InterPro" id="IPR009027">
    <property type="entry name" value="Ribosomal_bL9/RNase_H1_N"/>
</dbReference>
<sequence length="282" mass="30727">MTASLVSRSPTCLACLRRLAQPFGSNNGTVSTASLVQTRAKSNRLQPRDQGVVVRLLEDIPKFGRKASIFRVERGRMRNEWYPRKKAEYMTAARFRELGLSRNDIGDRDAAFGTLAAAELEDIQAQAAPAPKPASKPISATPEQAHDFLTTLIPETLTFHRKPIPVPAPPPAPESRHVSPLVAAPSAPTEPAHNPSGPLAIFGSVSTTDIVTHVKGLLVADAQASRMVLEPEQIRFLGLEEDTDRIKVLGRWEIEIALGNMLEPVRKVVEVLPLEDAQSEAS</sequence>
<dbReference type="RefSeq" id="XP_070912923.1">
    <property type="nucleotide sequence ID" value="XM_071056822.1"/>
</dbReference>
<name>A0ABQ0G0V5_9PEZI</name>
<dbReference type="InterPro" id="IPR000244">
    <property type="entry name" value="Ribosomal_bL9"/>
</dbReference>
<organism evidence="6 7">
    <name type="scientific">Madurella fahalii</name>
    <dbReference type="NCBI Taxonomy" id="1157608"/>
    <lineage>
        <taxon>Eukaryota</taxon>
        <taxon>Fungi</taxon>
        <taxon>Dikarya</taxon>
        <taxon>Ascomycota</taxon>
        <taxon>Pezizomycotina</taxon>
        <taxon>Sordariomycetes</taxon>
        <taxon>Sordariomycetidae</taxon>
        <taxon>Sordariales</taxon>
        <taxon>Sordariales incertae sedis</taxon>
        <taxon>Madurella</taxon>
    </lineage>
</organism>
<protein>
    <submittedName>
        <fullName evidence="6">Ribosomal protein L9 domain-containing protein</fullName>
    </submittedName>
</protein>
<dbReference type="PANTHER" id="PTHR21368">
    <property type="entry name" value="50S RIBOSOMAL PROTEIN L9"/>
    <property type="match status" value="1"/>
</dbReference>
<reference evidence="6 7" key="1">
    <citation type="submission" date="2024-09" db="EMBL/GenBank/DDBJ databases">
        <title>Itraconazole resistance in Madurella fahalii resulting from another homologue of gene encoding cytochrome P450 14-alpha sterol demethylase (CYP51).</title>
        <authorList>
            <person name="Yoshioka I."/>
            <person name="Fahal A.H."/>
            <person name="Kaneko S."/>
            <person name="Yaguchi T."/>
        </authorList>
    </citation>
    <scope>NUCLEOTIDE SEQUENCE [LARGE SCALE GENOMIC DNA]</scope>
    <source>
        <strain evidence="6 7">IFM 68171</strain>
    </source>
</reference>
<evidence type="ECO:0000313" key="7">
    <source>
        <dbReference type="Proteomes" id="UP001628179"/>
    </source>
</evidence>
<comment type="caution">
    <text evidence="6">The sequence shown here is derived from an EMBL/GenBank/DDBJ whole genome shotgun (WGS) entry which is preliminary data.</text>
</comment>
<feature type="compositionally biased region" description="Pro residues" evidence="4">
    <location>
        <begin position="164"/>
        <end position="173"/>
    </location>
</feature>
<evidence type="ECO:0000256" key="3">
    <source>
        <dbReference type="ARBA" id="ARBA00023274"/>
    </source>
</evidence>
<accession>A0ABQ0G0V5</accession>
<dbReference type="GeneID" id="98172145"/>
<evidence type="ECO:0000259" key="5">
    <source>
        <dbReference type="Pfam" id="PF01281"/>
    </source>
</evidence>
<keyword evidence="3" id="KW-0687">Ribonucleoprotein</keyword>
<feature type="domain" description="Ribosomal protein L9" evidence="5">
    <location>
        <begin position="54"/>
        <end position="97"/>
    </location>
</feature>
<dbReference type="Gene3D" id="3.40.5.10">
    <property type="entry name" value="Ribosomal protein L9, N-terminal domain"/>
    <property type="match status" value="1"/>
</dbReference>
<dbReference type="Pfam" id="PF01281">
    <property type="entry name" value="Ribosomal_L9_N"/>
    <property type="match status" value="1"/>
</dbReference>
<evidence type="ECO:0000313" key="6">
    <source>
        <dbReference type="EMBL" id="GAB1311190.1"/>
    </source>
</evidence>
<dbReference type="EMBL" id="BAAFSV010000001">
    <property type="protein sequence ID" value="GAB1311190.1"/>
    <property type="molecule type" value="Genomic_DNA"/>
</dbReference>
<keyword evidence="2 6" id="KW-0689">Ribosomal protein</keyword>
<dbReference type="SUPFAM" id="SSF55658">
    <property type="entry name" value="L9 N-domain-like"/>
    <property type="match status" value="1"/>
</dbReference>
<keyword evidence="7" id="KW-1185">Reference proteome</keyword>
<dbReference type="InterPro" id="IPR036935">
    <property type="entry name" value="Ribosomal_bL9_N_sf"/>
</dbReference>
<proteinExistence type="inferred from homology"/>
<dbReference type="GO" id="GO:0005840">
    <property type="term" value="C:ribosome"/>
    <property type="evidence" value="ECO:0007669"/>
    <property type="project" value="UniProtKB-KW"/>
</dbReference>